<dbReference type="Pfam" id="PF01529">
    <property type="entry name" value="DHHC"/>
    <property type="match status" value="1"/>
</dbReference>
<evidence type="ECO:0000256" key="2">
    <source>
        <dbReference type="ARBA" id="ARBA00022679"/>
    </source>
</evidence>
<name>A0AAV2HK83_LYMST</name>
<organism evidence="10 11">
    <name type="scientific">Lymnaea stagnalis</name>
    <name type="common">Great pond snail</name>
    <name type="synonym">Helix stagnalis</name>
    <dbReference type="NCBI Taxonomy" id="6523"/>
    <lineage>
        <taxon>Eukaryota</taxon>
        <taxon>Metazoa</taxon>
        <taxon>Spiralia</taxon>
        <taxon>Lophotrochozoa</taxon>
        <taxon>Mollusca</taxon>
        <taxon>Gastropoda</taxon>
        <taxon>Heterobranchia</taxon>
        <taxon>Euthyneura</taxon>
        <taxon>Panpulmonata</taxon>
        <taxon>Hygrophila</taxon>
        <taxon>Lymnaeoidea</taxon>
        <taxon>Lymnaeidae</taxon>
        <taxon>Lymnaea</taxon>
    </lineage>
</organism>
<reference evidence="10 11" key="1">
    <citation type="submission" date="2024-04" db="EMBL/GenBank/DDBJ databases">
        <authorList>
            <consortium name="Genoscope - CEA"/>
            <person name="William W."/>
        </authorList>
    </citation>
    <scope>NUCLEOTIDE SEQUENCE [LARGE SCALE GENOMIC DNA]</scope>
</reference>
<evidence type="ECO:0000256" key="7">
    <source>
        <dbReference type="RuleBase" id="RU079119"/>
    </source>
</evidence>
<evidence type="ECO:0000256" key="8">
    <source>
        <dbReference type="SAM" id="Coils"/>
    </source>
</evidence>
<comment type="similarity">
    <text evidence="7">Belongs to the DHHC palmitoyltransferase family.</text>
</comment>
<dbReference type="Proteomes" id="UP001497497">
    <property type="component" value="Unassembled WGS sequence"/>
</dbReference>
<feature type="transmembrane region" description="Helical" evidence="7">
    <location>
        <begin position="101"/>
        <end position="122"/>
    </location>
</feature>
<comment type="caution">
    <text evidence="10">The sequence shown here is derived from an EMBL/GenBank/DDBJ whole genome shotgun (WGS) entry which is preliminary data.</text>
</comment>
<keyword evidence="4 7" id="KW-1133">Transmembrane helix</keyword>
<evidence type="ECO:0000313" key="11">
    <source>
        <dbReference type="Proteomes" id="UP001497497"/>
    </source>
</evidence>
<evidence type="ECO:0000259" key="9">
    <source>
        <dbReference type="Pfam" id="PF01529"/>
    </source>
</evidence>
<keyword evidence="11" id="KW-1185">Reference proteome</keyword>
<dbReference type="EMBL" id="CAXITT010000138">
    <property type="protein sequence ID" value="CAL1533221.1"/>
    <property type="molecule type" value="Genomic_DNA"/>
</dbReference>
<feature type="transmembrane region" description="Helical" evidence="7">
    <location>
        <begin position="451"/>
        <end position="471"/>
    </location>
</feature>
<comment type="catalytic activity">
    <reaction evidence="7">
        <text>L-cysteinyl-[protein] + hexadecanoyl-CoA = S-hexadecanoyl-L-cysteinyl-[protein] + CoA</text>
        <dbReference type="Rhea" id="RHEA:36683"/>
        <dbReference type="Rhea" id="RHEA-COMP:10131"/>
        <dbReference type="Rhea" id="RHEA-COMP:11032"/>
        <dbReference type="ChEBI" id="CHEBI:29950"/>
        <dbReference type="ChEBI" id="CHEBI:57287"/>
        <dbReference type="ChEBI" id="CHEBI:57379"/>
        <dbReference type="ChEBI" id="CHEBI:74151"/>
        <dbReference type="EC" id="2.3.1.225"/>
    </reaction>
</comment>
<dbReference type="InterPro" id="IPR039859">
    <property type="entry name" value="PFA4/ZDH16/20/ERF2-like"/>
</dbReference>
<dbReference type="GO" id="GO:0016020">
    <property type="term" value="C:membrane"/>
    <property type="evidence" value="ECO:0007669"/>
    <property type="project" value="UniProtKB-SubCell"/>
</dbReference>
<dbReference type="PANTHER" id="PTHR12246">
    <property type="entry name" value="PALMITOYLTRANSFERASE ZDHHC16"/>
    <property type="match status" value="1"/>
</dbReference>
<feature type="transmembrane region" description="Helical" evidence="7">
    <location>
        <begin position="341"/>
        <end position="365"/>
    </location>
</feature>
<keyword evidence="2 7" id="KW-0808">Transferase</keyword>
<dbReference type="InterPro" id="IPR001594">
    <property type="entry name" value="Palmitoyltrfase_DHHC"/>
</dbReference>
<evidence type="ECO:0000256" key="1">
    <source>
        <dbReference type="ARBA" id="ARBA00004141"/>
    </source>
</evidence>
<evidence type="ECO:0000256" key="4">
    <source>
        <dbReference type="ARBA" id="ARBA00022989"/>
    </source>
</evidence>
<proteinExistence type="inferred from homology"/>
<protein>
    <recommendedName>
        <fullName evidence="7">Palmitoyltransferase</fullName>
        <ecNumber evidence="7">2.3.1.225</ecNumber>
    </recommendedName>
</protein>
<keyword evidence="6 7" id="KW-0012">Acyltransferase</keyword>
<evidence type="ECO:0000256" key="5">
    <source>
        <dbReference type="ARBA" id="ARBA00023136"/>
    </source>
</evidence>
<keyword evidence="3 7" id="KW-0812">Transmembrane</keyword>
<dbReference type="PROSITE" id="PS50216">
    <property type="entry name" value="DHHC"/>
    <property type="match status" value="1"/>
</dbReference>
<feature type="transmembrane region" description="Helical" evidence="7">
    <location>
        <begin position="377"/>
        <end position="399"/>
    </location>
</feature>
<keyword evidence="5 7" id="KW-0472">Membrane</keyword>
<keyword evidence="8" id="KW-0175">Coiled coil</keyword>
<feature type="coiled-coil region" evidence="8">
    <location>
        <begin position="197"/>
        <end position="224"/>
    </location>
</feature>
<feature type="domain" description="Palmitoyltransferase DHHC" evidence="9">
    <location>
        <begin position="299"/>
        <end position="432"/>
    </location>
</feature>
<dbReference type="GO" id="GO:0019706">
    <property type="term" value="F:protein-cysteine S-palmitoyltransferase activity"/>
    <property type="evidence" value="ECO:0007669"/>
    <property type="project" value="UniProtKB-EC"/>
</dbReference>
<comment type="domain">
    <text evidence="7">The DHHC domain is required for palmitoyltransferase activity.</text>
</comment>
<dbReference type="AlphaFoldDB" id="A0AAV2HK83"/>
<evidence type="ECO:0000256" key="6">
    <source>
        <dbReference type="ARBA" id="ARBA00023315"/>
    </source>
</evidence>
<sequence>MEDYDCSPSLLQTQPGEIEMERTEHSLLPPPPVLESLRSKLLAHYKKGVNKPSLKILSSPLTPETVNRIAVPLFLFTVFSCLKIGFWHVMPLMYEGNDNIILLQQAIVVFLFTELMIFWLGIRYVDSSYVRHIQKLGNPRVKKTFINHALLHQKNQQDNSTAVLMPLFKDNGSHMDGSQARTNDTRQLFVQQMTTSELDLNTEAEQANKEMNKINEQINSRSIDDLINVSDSRTNVSDSKSIADLISVSETNTKLSDYTGSLLESSSQDDKEFTSPKPVITTDGKTIIKSYPYWSWVPCYDCGRARPPRCHHCPICHTCVLKRDHHCFFAGSCVGYRNHRFFFVFLLYAFVGCIYATIHGFPYIFFYLWDEMSYADIFFPFAIVRFILGYLSFHAALSVTTLSLLLYFDVLTVVFIYANCHLISSGLTAFEKAFLNRSLEIKDTRNLRQKIQAVFGAYWALGFILPTFFVFEPAENPVDWPDIMVKKH</sequence>
<evidence type="ECO:0000256" key="3">
    <source>
        <dbReference type="ARBA" id="ARBA00022692"/>
    </source>
</evidence>
<feature type="transmembrane region" description="Helical" evidence="7">
    <location>
        <begin position="69"/>
        <end position="89"/>
    </location>
</feature>
<accession>A0AAV2HK83</accession>
<comment type="subcellular location">
    <subcellularLocation>
        <location evidence="1">Membrane</location>
        <topology evidence="1">Multi-pass membrane protein</topology>
    </subcellularLocation>
</comment>
<evidence type="ECO:0000313" key="10">
    <source>
        <dbReference type="EMBL" id="CAL1533221.1"/>
    </source>
</evidence>
<gene>
    <name evidence="10" type="ORF">GSLYS_00007239001</name>
</gene>
<dbReference type="EC" id="2.3.1.225" evidence="7"/>